<evidence type="ECO:0000256" key="8">
    <source>
        <dbReference type="SAM" id="Phobius"/>
    </source>
</evidence>
<feature type="transmembrane region" description="Helical" evidence="8">
    <location>
        <begin position="263"/>
        <end position="284"/>
    </location>
</feature>
<dbReference type="Gene3D" id="1.20.1070.10">
    <property type="entry name" value="Rhodopsin 7-helix transmembrane proteins"/>
    <property type="match status" value="1"/>
</dbReference>
<dbReference type="InterPro" id="IPR000276">
    <property type="entry name" value="GPCR_Rhodpsn"/>
</dbReference>
<keyword evidence="5 8" id="KW-0472">Membrane</keyword>
<feature type="transmembrane region" description="Helical" evidence="8">
    <location>
        <begin position="126"/>
        <end position="151"/>
    </location>
</feature>
<dbReference type="Pfam" id="PF00001">
    <property type="entry name" value="7tm_1"/>
    <property type="match status" value="1"/>
</dbReference>
<comment type="subcellular location">
    <subcellularLocation>
        <location evidence="1">Membrane</location>
        <topology evidence="1">Multi-pass membrane protein</topology>
    </subcellularLocation>
</comment>
<protein>
    <recommendedName>
        <fullName evidence="9">G-protein coupled receptors family 1 profile domain-containing protein</fullName>
    </recommendedName>
</protein>
<name>A0A813RIN5_9BILA</name>
<evidence type="ECO:0000313" key="12">
    <source>
        <dbReference type="Proteomes" id="UP000663891"/>
    </source>
</evidence>
<dbReference type="InterPro" id="IPR017452">
    <property type="entry name" value="GPCR_Rhodpsn_7TM"/>
</dbReference>
<evidence type="ECO:0000256" key="7">
    <source>
        <dbReference type="ARBA" id="ARBA00023224"/>
    </source>
</evidence>
<feature type="transmembrane region" description="Helical" evidence="8">
    <location>
        <begin position="222"/>
        <end position="243"/>
    </location>
</feature>
<keyword evidence="2 8" id="KW-0812">Transmembrane</keyword>
<dbReference type="OrthoDB" id="10007601at2759"/>
<proteinExistence type="predicted"/>
<dbReference type="PANTHER" id="PTHR24243:SF233">
    <property type="entry name" value="THYROTROPIN-RELEASING HORMONE RECEPTOR"/>
    <property type="match status" value="1"/>
</dbReference>
<feature type="domain" description="G-protein coupled receptors family 1 profile" evidence="9">
    <location>
        <begin position="26"/>
        <end position="277"/>
    </location>
</feature>
<comment type="caution">
    <text evidence="10">The sequence shown here is derived from an EMBL/GenBank/DDBJ whole genome shotgun (WGS) entry which is preliminary data.</text>
</comment>
<keyword evidence="6" id="KW-0675">Receptor</keyword>
<dbReference type="Proteomes" id="UP000663891">
    <property type="component" value="Unassembled WGS sequence"/>
</dbReference>
<evidence type="ECO:0000313" key="10">
    <source>
        <dbReference type="EMBL" id="CAF0781551.1"/>
    </source>
</evidence>
<evidence type="ECO:0000256" key="2">
    <source>
        <dbReference type="ARBA" id="ARBA00022692"/>
    </source>
</evidence>
<sequence>MSKLLENVLIANIYLQPVQLSLSIITNILNIRILCSRSLRKSPCTHYFLAYAILSIIYTCLACLTQFLRGFYIDWANGKIGCKIHFYVLFLIPFQANLMLILASFDRYCSSSKSRRIHSRDTIRTARIYIVLGTLLSAIYMSPMLIIYNWIEIYHKCIPEINIITNIYTFSQVFLYYLMAPLLMIIFGFLTISNIGRQSARAKLLTVSIRRRRRTERQLSRMLLFQIIVHVILILPFGIIYYINILKPSTRTPNVLAIRYISVMWQQCDYFVSFFLYVFSGRVYRQELSNLIRSNGLKSRRRQLRNDIQQFTLIPTSMLPAIIAKDVFL</sequence>
<evidence type="ECO:0000313" key="11">
    <source>
        <dbReference type="EMBL" id="CAF3949993.1"/>
    </source>
</evidence>
<dbReference type="AlphaFoldDB" id="A0A813RIN5"/>
<evidence type="ECO:0000259" key="9">
    <source>
        <dbReference type="PROSITE" id="PS50262"/>
    </source>
</evidence>
<evidence type="ECO:0000256" key="1">
    <source>
        <dbReference type="ARBA" id="ARBA00004141"/>
    </source>
</evidence>
<dbReference type="PANTHER" id="PTHR24243">
    <property type="entry name" value="G-PROTEIN COUPLED RECEPTOR"/>
    <property type="match status" value="1"/>
</dbReference>
<dbReference type="PROSITE" id="PS50262">
    <property type="entry name" value="G_PROTEIN_RECEP_F1_2"/>
    <property type="match status" value="1"/>
</dbReference>
<keyword evidence="3 8" id="KW-1133">Transmembrane helix</keyword>
<keyword evidence="7" id="KW-0807">Transducer</keyword>
<evidence type="ECO:0000256" key="3">
    <source>
        <dbReference type="ARBA" id="ARBA00022989"/>
    </source>
</evidence>
<dbReference type="GO" id="GO:0004930">
    <property type="term" value="F:G protein-coupled receptor activity"/>
    <property type="evidence" value="ECO:0007669"/>
    <property type="project" value="UniProtKB-KW"/>
</dbReference>
<evidence type="ECO:0000256" key="4">
    <source>
        <dbReference type="ARBA" id="ARBA00023040"/>
    </source>
</evidence>
<dbReference type="CDD" id="cd00637">
    <property type="entry name" value="7tm_classA_rhodopsin-like"/>
    <property type="match status" value="1"/>
</dbReference>
<feature type="transmembrane region" description="Helical" evidence="8">
    <location>
        <begin position="47"/>
        <end position="72"/>
    </location>
</feature>
<feature type="transmembrane region" description="Helical" evidence="8">
    <location>
        <begin position="13"/>
        <end position="35"/>
    </location>
</feature>
<evidence type="ECO:0000256" key="5">
    <source>
        <dbReference type="ARBA" id="ARBA00023136"/>
    </source>
</evidence>
<accession>A0A813RIN5</accession>
<dbReference type="SUPFAM" id="SSF81321">
    <property type="entry name" value="Family A G protein-coupled receptor-like"/>
    <property type="match status" value="1"/>
</dbReference>
<feature type="transmembrane region" description="Helical" evidence="8">
    <location>
        <begin position="84"/>
        <end position="105"/>
    </location>
</feature>
<keyword evidence="4" id="KW-0297">G-protein coupled receptor</keyword>
<reference evidence="10" key="1">
    <citation type="submission" date="2021-02" db="EMBL/GenBank/DDBJ databases">
        <authorList>
            <person name="Nowell W R."/>
        </authorList>
    </citation>
    <scope>NUCLEOTIDE SEQUENCE</scope>
</reference>
<evidence type="ECO:0000256" key="6">
    <source>
        <dbReference type="ARBA" id="ARBA00023170"/>
    </source>
</evidence>
<organism evidence="10 12">
    <name type="scientific">Adineta steineri</name>
    <dbReference type="NCBI Taxonomy" id="433720"/>
    <lineage>
        <taxon>Eukaryota</taxon>
        <taxon>Metazoa</taxon>
        <taxon>Spiralia</taxon>
        <taxon>Gnathifera</taxon>
        <taxon>Rotifera</taxon>
        <taxon>Eurotatoria</taxon>
        <taxon>Bdelloidea</taxon>
        <taxon>Adinetida</taxon>
        <taxon>Adinetidae</taxon>
        <taxon>Adineta</taxon>
    </lineage>
</organism>
<dbReference type="GO" id="GO:0005886">
    <property type="term" value="C:plasma membrane"/>
    <property type="evidence" value="ECO:0007669"/>
    <property type="project" value="TreeGrafter"/>
</dbReference>
<dbReference type="EMBL" id="CAJOAY010002408">
    <property type="protein sequence ID" value="CAF3949993.1"/>
    <property type="molecule type" value="Genomic_DNA"/>
</dbReference>
<dbReference type="Proteomes" id="UP000663881">
    <property type="component" value="Unassembled WGS sequence"/>
</dbReference>
<dbReference type="EMBL" id="CAJNON010000015">
    <property type="protein sequence ID" value="CAF0781551.1"/>
    <property type="molecule type" value="Genomic_DNA"/>
</dbReference>
<feature type="transmembrane region" description="Helical" evidence="8">
    <location>
        <begin position="174"/>
        <end position="195"/>
    </location>
</feature>
<gene>
    <name evidence="11" type="ORF">OKA104_LOCUS26898</name>
    <name evidence="10" type="ORF">VCS650_LOCUS2964</name>
</gene>